<feature type="region of interest" description="Disordered" evidence="1">
    <location>
        <begin position="57"/>
        <end position="95"/>
    </location>
</feature>
<feature type="compositionally biased region" description="Acidic residues" evidence="1">
    <location>
        <begin position="306"/>
        <end position="320"/>
    </location>
</feature>
<reference evidence="2" key="1">
    <citation type="journal article" date="2013" name="Genetics">
        <title>The draft genome and transcriptome of Panagrellus redivivus are shaped by the harsh demands of a free-living lifestyle.</title>
        <authorList>
            <person name="Srinivasan J."/>
            <person name="Dillman A.R."/>
            <person name="Macchietto M.G."/>
            <person name="Heikkinen L."/>
            <person name="Lakso M."/>
            <person name="Fracchia K.M."/>
            <person name="Antoshechkin I."/>
            <person name="Mortazavi A."/>
            <person name="Wong G."/>
            <person name="Sternberg P.W."/>
        </authorList>
    </citation>
    <scope>NUCLEOTIDE SEQUENCE [LARGE SCALE GENOMIC DNA]</scope>
    <source>
        <strain evidence="2">MT8872</strain>
    </source>
</reference>
<accession>A0A7E4W6D6</accession>
<evidence type="ECO:0000313" key="3">
    <source>
        <dbReference type="WBParaSite" id="Pan_g6843.t1"/>
    </source>
</evidence>
<reference evidence="3" key="2">
    <citation type="submission" date="2020-10" db="UniProtKB">
        <authorList>
            <consortium name="WormBaseParasite"/>
        </authorList>
    </citation>
    <scope>IDENTIFICATION</scope>
</reference>
<dbReference type="AlphaFoldDB" id="A0A7E4W6D6"/>
<sequence length="348" mass="36896">MAMPVLINTLAGTTIDEEQHAEECVDSFDAEKPFGLRVGAGMSSNMAADEVVMGELHGEENSNSNSTPSKIVVQEARPPVSAVPERLAGSRETARRQLRKFASETSFGAAPALAMQMVGASAGTGSAGSSGSGALSVVTNDEYTYTPTNANESREIRTPSRIFHVRPVPSSSRGSNGFASANAVINKLNNHRRRQDSDDASGSVASENTVASGTMTPISRRHMRFKMRRPKSTGNMGYHPISGTITGIAGPGPISNERETTNSGGTGVYDASYTSATIHSLDSSGHANHMATPSMDERRPSNFYMMDDDSTHEFDEEEGDTASNRRIDELAVVGEGASSCRFVHNGSA</sequence>
<feature type="region of interest" description="Disordered" evidence="1">
    <location>
        <begin position="284"/>
        <end position="324"/>
    </location>
</feature>
<dbReference type="Proteomes" id="UP000492821">
    <property type="component" value="Unassembled WGS sequence"/>
</dbReference>
<evidence type="ECO:0000313" key="2">
    <source>
        <dbReference type="Proteomes" id="UP000492821"/>
    </source>
</evidence>
<keyword evidence="2" id="KW-1185">Reference proteome</keyword>
<protein>
    <submittedName>
        <fullName evidence="3">Similar to</fullName>
    </submittedName>
</protein>
<proteinExistence type="predicted"/>
<feature type="region of interest" description="Disordered" evidence="1">
    <location>
        <begin position="192"/>
        <end position="223"/>
    </location>
</feature>
<evidence type="ECO:0000256" key="1">
    <source>
        <dbReference type="SAM" id="MobiDB-lite"/>
    </source>
</evidence>
<name>A0A7E4W6D6_PANRE</name>
<dbReference type="WBParaSite" id="Pan_g6843.t1">
    <property type="protein sequence ID" value="Pan_g6843.t1"/>
    <property type="gene ID" value="Pan_g6843"/>
</dbReference>
<feature type="compositionally biased region" description="Polar residues" evidence="1">
    <location>
        <begin position="203"/>
        <end position="217"/>
    </location>
</feature>
<organism evidence="2 3">
    <name type="scientific">Panagrellus redivivus</name>
    <name type="common">Microworm</name>
    <dbReference type="NCBI Taxonomy" id="6233"/>
    <lineage>
        <taxon>Eukaryota</taxon>
        <taxon>Metazoa</taxon>
        <taxon>Ecdysozoa</taxon>
        <taxon>Nematoda</taxon>
        <taxon>Chromadorea</taxon>
        <taxon>Rhabditida</taxon>
        <taxon>Tylenchina</taxon>
        <taxon>Panagrolaimomorpha</taxon>
        <taxon>Panagrolaimoidea</taxon>
        <taxon>Panagrolaimidae</taxon>
        <taxon>Panagrellus</taxon>
    </lineage>
</organism>